<keyword evidence="7" id="KW-1185">Reference proteome</keyword>
<dbReference type="InterPro" id="IPR036961">
    <property type="entry name" value="Kinesin_motor_dom_sf"/>
</dbReference>
<evidence type="ECO:0000313" key="6">
    <source>
        <dbReference type="EMBL" id="ETO25635.1"/>
    </source>
</evidence>
<feature type="non-terminal residue" evidence="6">
    <location>
        <position position="1"/>
    </location>
</feature>
<evidence type="ECO:0000259" key="5">
    <source>
        <dbReference type="PROSITE" id="PS50067"/>
    </source>
</evidence>
<comment type="caution">
    <text evidence="3">Lacks conserved residue(s) required for the propagation of feature annotation.</text>
</comment>
<protein>
    <recommendedName>
        <fullName evidence="5">Kinesin motor domain-containing protein</fullName>
    </recommendedName>
</protein>
<name>X6NH41_RETFI</name>
<dbReference type="GO" id="GO:0007018">
    <property type="term" value="P:microtubule-based movement"/>
    <property type="evidence" value="ECO:0007669"/>
    <property type="project" value="InterPro"/>
</dbReference>
<accession>X6NH41</accession>
<comment type="caution">
    <text evidence="6">The sequence shown here is derived from an EMBL/GenBank/DDBJ whole genome shotgun (WGS) entry which is preliminary data.</text>
</comment>
<dbReference type="GO" id="GO:0008017">
    <property type="term" value="F:microtubule binding"/>
    <property type="evidence" value="ECO:0007669"/>
    <property type="project" value="InterPro"/>
</dbReference>
<feature type="coiled-coil region" evidence="4">
    <location>
        <begin position="91"/>
        <end position="125"/>
    </location>
</feature>
<evidence type="ECO:0000313" key="7">
    <source>
        <dbReference type="Proteomes" id="UP000023152"/>
    </source>
</evidence>
<dbReference type="SMART" id="SM00129">
    <property type="entry name" value="KISc"/>
    <property type="match status" value="1"/>
</dbReference>
<feature type="domain" description="Kinesin motor" evidence="5">
    <location>
        <begin position="1"/>
        <end position="79"/>
    </location>
</feature>
<dbReference type="AlphaFoldDB" id="X6NH41"/>
<evidence type="ECO:0000256" key="3">
    <source>
        <dbReference type="PROSITE-ProRule" id="PRU00283"/>
    </source>
</evidence>
<dbReference type="InterPro" id="IPR001752">
    <property type="entry name" value="Kinesin_motor_dom"/>
</dbReference>
<dbReference type="Proteomes" id="UP000023152">
    <property type="component" value="Unassembled WGS sequence"/>
</dbReference>
<dbReference type="PROSITE" id="PS50067">
    <property type="entry name" value="KINESIN_MOTOR_2"/>
    <property type="match status" value="1"/>
</dbReference>
<reference evidence="6 7" key="1">
    <citation type="journal article" date="2013" name="Curr. Biol.">
        <title>The Genome of the Foraminiferan Reticulomyxa filosa.</title>
        <authorList>
            <person name="Glockner G."/>
            <person name="Hulsmann N."/>
            <person name="Schleicher M."/>
            <person name="Noegel A.A."/>
            <person name="Eichinger L."/>
            <person name="Gallinger C."/>
            <person name="Pawlowski J."/>
            <person name="Sierra R."/>
            <person name="Euteneuer U."/>
            <person name="Pillet L."/>
            <person name="Moustafa A."/>
            <person name="Platzer M."/>
            <person name="Groth M."/>
            <person name="Szafranski K."/>
            <person name="Schliwa M."/>
        </authorList>
    </citation>
    <scope>NUCLEOTIDE SEQUENCE [LARGE SCALE GENOMIC DNA]</scope>
</reference>
<keyword evidence="2" id="KW-0505">Motor protein</keyword>
<dbReference type="PANTHER" id="PTHR47968">
    <property type="entry name" value="CENTROMERE PROTEIN E"/>
    <property type="match status" value="1"/>
</dbReference>
<dbReference type="GO" id="GO:0003777">
    <property type="term" value="F:microtubule motor activity"/>
    <property type="evidence" value="ECO:0007669"/>
    <property type="project" value="InterPro"/>
</dbReference>
<dbReference type="OMA" id="FNAMETL"/>
<dbReference type="Gene3D" id="3.40.850.10">
    <property type="entry name" value="Kinesin motor domain"/>
    <property type="match status" value="1"/>
</dbReference>
<dbReference type="InterPro" id="IPR027640">
    <property type="entry name" value="Kinesin-like_fam"/>
</dbReference>
<dbReference type="OrthoDB" id="354419at2759"/>
<gene>
    <name evidence="6" type="ORF">RFI_11502</name>
</gene>
<comment type="similarity">
    <text evidence="3">Belongs to the TRAFAC class myosin-kinesin ATPase superfamily. Kinesin family.</text>
</comment>
<keyword evidence="1 4" id="KW-0175">Coiled coil</keyword>
<dbReference type="Pfam" id="PF00225">
    <property type="entry name" value="Kinesin"/>
    <property type="match status" value="1"/>
</dbReference>
<dbReference type="SUPFAM" id="SSF52540">
    <property type="entry name" value="P-loop containing nucleoside triphosphate hydrolases"/>
    <property type="match status" value="1"/>
</dbReference>
<dbReference type="InterPro" id="IPR027417">
    <property type="entry name" value="P-loop_NTPase"/>
</dbReference>
<evidence type="ECO:0000256" key="1">
    <source>
        <dbReference type="ARBA" id="ARBA00023054"/>
    </source>
</evidence>
<evidence type="ECO:0000256" key="2">
    <source>
        <dbReference type="ARBA" id="ARBA00023175"/>
    </source>
</evidence>
<evidence type="ECO:0000256" key="4">
    <source>
        <dbReference type="SAM" id="Coils"/>
    </source>
</evidence>
<sequence length="126" mass="14051">TLKEAQQINKSLMTLGRVISALVEEKGHVPYRDSKLTRLLSDALGGNSKTCLIITASPAEYNEEETLSTLRFGQSAKSIKNRVKVNTDYSLSEYKKIVAKLQLEIKQLKLTIKNMQAQLDALNANK</sequence>
<proteinExistence type="inferred from homology"/>
<dbReference type="GO" id="GO:0005524">
    <property type="term" value="F:ATP binding"/>
    <property type="evidence" value="ECO:0007669"/>
    <property type="project" value="InterPro"/>
</dbReference>
<feature type="non-terminal residue" evidence="6">
    <location>
        <position position="126"/>
    </location>
</feature>
<organism evidence="6 7">
    <name type="scientific">Reticulomyxa filosa</name>
    <dbReference type="NCBI Taxonomy" id="46433"/>
    <lineage>
        <taxon>Eukaryota</taxon>
        <taxon>Sar</taxon>
        <taxon>Rhizaria</taxon>
        <taxon>Retaria</taxon>
        <taxon>Foraminifera</taxon>
        <taxon>Monothalamids</taxon>
        <taxon>Reticulomyxidae</taxon>
        <taxon>Reticulomyxa</taxon>
    </lineage>
</organism>
<dbReference type="EMBL" id="ASPP01008378">
    <property type="protein sequence ID" value="ETO25635.1"/>
    <property type="molecule type" value="Genomic_DNA"/>
</dbReference>
<dbReference type="PANTHER" id="PTHR47968:SF75">
    <property type="entry name" value="CENTROMERE-ASSOCIATED PROTEIN E"/>
    <property type="match status" value="1"/>
</dbReference>